<dbReference type="GO" id="GO:0006355">
    <property type="term" value="P:regulation of DNA-templated transcription"/>
    <property type="evidence" value="ECO:0007669"/>
    <property type="project" value="InterPro"/>
</dbReference>
<dbReference type="Pfam" id="PF00072">
    <property type="entry name" value="Response_reg"/>
    <property type="match status" value="1"/>
</dbReference>
<name>A0AAE3SHC1_9BACT</name>
<dbReference type="GO" id="GO:0000160">
    <property type="term" value="P:phosphorelay signal transduction system"/>
    <property type="evidence" value="ECO:0007669"/>
    <property type="project" value="InterPro"/>
</dbReference>
<dbReference type="InterPro" id="IPR001789">
    <property type="entry name" value="Sig_transdc_resp-reg_receiver"/>
</dbReference>
<evidence type="ECO:0000256" key="3">
    <source>
        <dbReference type="PROSITE-ProRule" id="PRU00169"/>
    </source>
</evidence>
<reference evidence="6" key="1">
    <citation type="submission" date="2022-10" db="EMBL/GenBank/DDBJ databases">
        <authorList>
            <person name="Yu W.X."/>
        </authorList>
    </citation>
    <scope>NUCLEOTIDE SEQUENCE</scope>
    <source>
        <strain evidence="6">AAT</strain>
    </source>
</reference>
<dbReference type="InterPro" id="IPR011006">
    <property type="entry name" value="CheY-like_superfamily"/>
</dbReference>
<proteinExistence type="predicted"/>
<dbReference type="PRINTS" id="PR00038">
    <property type="entry name" value="HTHLUXR"/>
</dbReference>
<dbReference type="CDD" id="cd06170">
    <property type="entry name" value="LuxR_C_like"/>
    <property type="match status" value="1"/>
</dbReference>
<feature type="domain" description="Response regulatory" evidence="5">
    <location>
        <begin position="3"/>
        <end position="119"/>
    </location>
</feature>
<dbReference type="PANTHER" id="PTHR43214">
    <property type="entry name" value="TWO-COMPONENT RESPONSE REGULATOR"/>
    <property type="match status" value="1"/>
</dbReference>
<organism evidence="6 7">
    <name type="scientific">Plebeiibacterium sediminum</name>
    <dbReference type="NCBI Taxonomy" id="2992112"/>
    <lineage>
        <taxon>Bacteria</taxon>
        <taxon>Pseudomonadati</taxon>
        <taxon>Bacteroidota</taxon>
        <taxon>Bacteroidia</taxon>
        <taxon>Marinilabiliales</taxon>
        <taxon>Marinilabiliaceae</taxon>
        <taxon>Plebeiibacterium</taxon>
    </lineage>
</organism>
<dbReference type="SMART" id="SM00421">
    <property type="entry name" value="HTH_LUXR"/>
    <property type="match status" value="1"/>
</dbReference>
<dbReference type="PROSITE" id="PS50043">
    <property type="entry name" value="HTH_LUXR_2"/>
    <property type="match status" value="1"/>
</dbReference>
<dbReference type="InterPro" id="IPR000792">
    <property type="entry name" value="Tscrpt_reg_LuxR_C"/>
</dbReference>
<dbReference type="Proteomes" id="UP001209229">
    <property type="component" value="Unassembled WGS sequence"/>
</dbReference>
<dbReference type="Pfam" id="PF00196">
    <property type="entry name" value="GerE"/>
    <property type="match status" value="1"/>
</dbReference>
<feature type="modified residue" description="4-aspartylphosphate" evidence="3">
    <location>
        <position position="54"/>
    </location>
</feature>
<evidence type="ECO:0000259" key="4">
    <source>
        <dbReference type="PROSITE" id="PS50043"/>
    </source>
</evidence>
<dbReference type="RefSeq" id="WP_301191648.1">
    <property type="nucleotide sequence ID" value="NZ_JAPDPJ010000044.1"/>
</dbReference>
<evidence type="ECO:0000256" key="1">
    <source>
        <dbReference type="ARBA" id="ARBA00022553"/>
    </source>
</evidence>
<dbReference type="SUPFAM" id="SSF46894">
    <property type="entry name" value="C-terminal effector domain of the bipartite response regulators"/>
    <property type="match status" value="1"/>
</dbReference>
<evidence type="ECO:0000259" key="5">
    <source>
        <dbReference type="PROSITE" id="PS50110"/>
    </source>
</evidence>
<dbReference type="PANTHER" id="PTHR43214:SF43">
    <property type="entry name" value="TWO-COMPONENT RESPONSE REGULATOR"/>
    <property type="match status" value="1"/>
</dbReference>
<keyword evidence="7" id="KW-1185">Reference proteome</keyword>
<dbReference type="GO" id="GO:0003677">
    <property type="term" value="F:DNA binding"/>
    <property type="evidence" value="ECO:0007669"/>
    <property type="project" value="UniProtKB-KW"/>
</dbReference>
<dbReference type="InterPro" id="IPR039420">
    <property type="entry name" value="WalR-like"/>
</dbReference>
<sequence>MKSVIVADDHAVVRTGLQIIFQGESDFSINAEAANGADLLNQLSTQQFDVAIVDVNMPGISSIDLVAELRRLYSEMQIVIFSMNTSDDLAMRMFKNGALAYINKEENPEELLKAVRFASQNKRYLTKSQECFFANQFISGNQETIPIESLTDREYQILCLMASGKSKSEISDKLLISKNTLSNHRTNILKKLNLSNNVELTKFAIHHNLVH</sequence>
<comment type="caution">
    <text evidence="6">The sequence shown here is derived from an EMBL/GenBank/DDBJ whole genome shotgun (WGS) entry which is preliminary data.</text>
</comment>
<keyword evidence="1 3" id="KW-0597">Phosphoprotein</keyword>
<accession>A0AAE3SHC1</accession>
<evidence type="ECO:0000313" key="7">
    <source>
        <dbReference type="Proteomes" id="UP001209229"/>
    </source>
</evidence>
<dbReference type="Gene3D" id="3.40.50.2300">
    <property type="match status" value="1"/>
</dbReference>
<protein>
    <submittedName>
        <fullName evidence="6">Response regulator transcription factor</fullName>
    </submittedName>
</protein>
<feature type="domain" description="HTH luxR-type" evidence="4">
    <location>
        <begin position="143"/>
        <end position="208"/>
    </location>
</feature>
<dbReference type="InterPro" id="IPR016032">
    <property type="entry name" value="Sig_transdc_resp-reg_C-effctor"/>
</dbReference>
<dbReference type="SUPFAM" id="SSF52172">
    <property type="entry name" value="CheY-like"/>
    <property type="match status" value="1"/>
</dbReference>
<dbReference type="EMBL" id="JAPDPJ010000044">
    <property type="protein sequence ID" value="MCW3788088.1"/>
    <property type="molecule type" value="Genomic_DNA"/>
</dbReference>
<dbReference type="AlphaFoldDB" id="A0AAE3SHC1"/>
<dbReference type="InterPro" id="IPR058245">
    <property type="entry name" value="NreC/VraR/RcsB-like_REC"/>
</dbReference>
<evidence type="ECO:0000313" key="6">
    <source>
        <dbReference type="EMBL" id="MCW3788088.1"/>
    </source>
</evidence>
<dbReference type="SMART" id="SM00448">
    <property type="entry name" value="REC"/>
    <property type="match status" value="1"/>
</dbReference>
<gene>
    <name evidence="6" type="ORF">OM075_16545</name>
</gene>
<dbReference type="PROSITE" id="PS50110">
    <property type="entry name" value="RESPONSE_REGULATORY"/>
    <property type="match status" value="1"/>
</dbReference>
<keyword evidence="2" id="KW-0238">DNA-binding</keyword>
<evidence type="ECO:0000256" key="2">
    <source>
        <dbReference type="ARBA" id="ARBA00023125"/>
    </source>
</evidence>
<dbReference type="CDD" id="cd17535">
    <property type="entry name" value="REC_NarL-like"/>
    <property type="match status" value="1"/>
</dbReference>